<dbReference type="PANTHER" id="PTHR19143">
    <property type="entry name" value="FIBRINOGEN/TENASCIN/ANGIOPOEITIN"/>
    <property type="match status" value="1"/>
</dbReference>
<dbReference type="InterPro" id="IPR020837">
    <property type="entry name" value="Fibrinogen_CS"/>
</dbReference>
<dbReference type="InterPro" id="IPR050373">
    <property type="entry name" value="Fibrinogen_C-term_domain"/>
</dbReference>
<dbReference type="InterPro" id="IPR036056">
    <property type="entry name" value="Fibrinogen-like_C"/>
</dbReference>
<dbReference type="Gene3D" id="3.90.215.10">
    <property type="entry name" value="Gamma Fibrinogen, chain A, domain 1"/>
    <property type="match status" value="1"/>
</dbReference>
<proteinExistence type="predicted"/>
<name>A0A6J8CR23_MYTCO</name>
<dbReference type="AlphaFoldDB" id="A0A6J8CR23"/>
<dbReference type="Pfam" id="PF00147">
    <property type="entry name" value="Fibrinogen_C"/>
    <property type="match status" value="1"/>
</dbReference>
<feature type="domain" description="Fibrinogen C-terminal" evidence="2">
    <location>
        <begin position="100"/>
        <end position="242"/>
    </location>
</feature>
<gene>
    <name evidence="3" type="ORF">MCOR_31770</name>
</gene>
<sequence>MQFPHGKWIELMSHREMALAKRHSREHEHTHHLPPLQVGDHVYIQNLEGNHPMRWEHTGSVVESTLPLVPKIIFPSSPPRFQSTSCVEWNTDYSTFSNTGNQKLHTLTEQEKCELRVDISDFNGRKAYVKYSTFAVGNALTKYKLTVTGYSGNAVLSLITGNSLDYHNDQAFTTKDMDNDSWRNVSCGINREGAWWYNQCAYANLNGVYMEGGKSNEKGIQCYHWNNTHYSMKSFSRMIRRL</sequence>
<dbReference type="Proteomes" id="UP000507470">
    <property type="component" value="Unassembled WGS sequence"/>
</dbReference>
<accession>A0A6J8CR23</accession>
<dbReference type="OrthoDB" id="6144964at2759"/>
<dbReference type="SMART" id="SM00186">
    <property type="entry name" value="FBG"/>
    <property type="match status" value="1"/>
</dbReference>
<reference evidence="3 4" key="1">
    <citation type="submission" date="2020-06" db="EMBL/GenBank/DDBJ databases">
        <authorList>
            <person name="Li R."/>
            <person name="Bekaert M."/>
        </authorList>
    </citation>
    <scope>NUCLEOTIDE SEQUENCE [LARGE SCALE GENOMIC DNA]</scope>
    <source>
        <strain evidence="4">wild</strain>
    </source>
</reference>
<dbReference type="InterPro" id="IPR014716">
    <property type="entry name" value="Fibrinogen_a/b/g_C_1"/>
</dbReference>
<dbReference type="SUPFAM" id="SSF56496">
    <property type="entry name" value="Fibrinogen C-terminal domain-like"/>
    <property type="match status" value="1"/>
</dbReference>
<evidence type="ECO:0000256" key="1">
    <source>
        <dbReference type="ARBA" id="ARBA00023157"/>
    </source>
</evidence>
<dbReference type="EMBL" id="CACVKT020005675">
    <property type="protein sequence ID" value="CAC5397320.1"/>
    <property type="molecule type" value="Genomic_DNA"/>
</dbReference>
<evidence type="ECO:0000259" key="2">
    <source>
        <dbReference type="PROSITE" id="PS51406"/>
    </source>
</evidence>
<organism evidence="3 4">
    <name type="scientific">Mytilus coruscus</name>
    <name type="common">Sea mussel</name>
    <dbReference type="NCBI Taxonomy" id="42192"/>
    <lineage>
        <taxon>Eukaryota</taxon>
        <taxon>Metazoa</taxon>
        <taxon>Spiralia</taxon>
        <taxon>Lophotrochozoa</taxon>
        <taxon>Mollusca</taxon>
        <taxon>Bivalvia</taxon>
        <taxon>Autobranchia</taxon>
        <taxon>Pteriomorphia</taxon>
        <taxon>Mytilida</taxon>
        <taxon>Mytiloidea</taxon>
        <taxon>Mytilidae</taxon>
        <taxon>Mytilinae</taxon>
        <taxon>Mytilus</taxon>
    </lineage>
</organism>
<protein>
    <recommendedName>
        <fullName evidence="2">Fibrinogen C-terminal domain-containing protein</fullName>
    </recommendedName>
</protein>
<keyword evidence="1" id="KW-1015">Disulfide bond</keyword>
<dbReference type="InterPro" id="IPR002181">
    <property type="entry name" value="Fibrinogen_a/b/g_C_dom"/>
</dbReference>
<dbReference type="PROSITE" id="PS51406">
    <property type="entry name" value="FIBRINOGEN_C_2"/>
    <property type="match status" value="1"/>
</dbReference>
<keyword evidence="4" id="KW-1185">Reference proteome</keyword>
<dbReference type="PROSITE" id="PS00514">
    <property type="entry name" value="FIBRINOGEN_C_1"/>
    <property type="match status" value="1"/>
</dbReference>
<evidence type="ECO:0000313" key="3">
    <source>
        <dbReference type="EMBL" id="CAC5397320.1"/>
    </source>
</evidence>
<dbReference type="GO" id="GO:0005615">
    <property type="term" value="C:extracellular space"/>
    <property type="evidence" value="ECO:0007669"/>
    <property type="project" value="TreeGrafter"/>
</dbReference>
<evidence type="ECO:0000313" key="4">
    <source>
        <dbReference type="Proteomes" id="UP000507470"/>
    </source>
</evidence>